<name>A0A6J5G7C7_9BURK</name>
<organism evidence="1 2">
    <name type="scientific">Paraburkholderia fynbosensis</name>
    <dbReference type="NCBI Taxonomy" id="1200993"/>
    <lineage>
        <taxon>Bacteria</taxon>
        <taxon>Pseudomonadati</taxon>
        <taxon>Pseudomonadota</taxon>
        <taxon>Betaproteobacteria</taxon>
        <taxon>Burkholderiales</taxon>
        <taxon>Burkholderiaceae</taxon>
        <taxon>Paraburkholderia</taxon>
    </lineage>
</organism>
<accession>A0A6J5G7C7</accession>
<reference evidence="1 2" key="1">
    <citation type="submission" date="2020-04" db="EMBL/GenBank/DDBJ databases">
        <authorList>
            <person name="De Canck E."/>
        </authorList>
    </citation>
    <scope>NUCLEOTIDE SEQUENCE [LARGE SCALE GENOMIC DNA]</scope>
    <source>
        <strain evidence="1 2">LMG 27177</strain>
    </source>
</reference>
<evidence type="ECO:0000313" key="2">
    <source>
        <dbReference type="Proteomes" id="UP000494252"/>
    </source>
</evidence>
<sequence length="38" mass="4458">MTNRNVVGYGYLREATVLKSDPLKEFDYTAPLKERLLR</sequence>
<dbReference type="EMBL" id="CADIKI010000010">
    <property type="protein sequence ID" value="CAB3794761.1"/>
    <property type="molecule type" value="Genomic_DNA"/>
</dbReference>
<gene>
    <name evidence="1" type="ORF">LMG27177_03743</name>
</gene>
<protein>
    <submittedName>
        <fullName evidence="1">Uncharacterized protein</fullName>
    </submittedName>
</protein>
<proteinExistence type="predicted"/>
<keyword evidence="2" id="KW-1185">Reference proteome</keyword>
<evidence type="ECO:0000313" key="1">
    <source>
        <dbReference type="EMBL" id="CAB3794761.1"/>
    </source>
</evidence>
<dbReference type="AlphaFoldDB" id="A0A6J5G7C7"/>
<dbReference type="Proteomes" id="UP000494252">
    <property type="component" value="Unassembled WGS sequence"/>
</dbReference>